<evidence type="ECO:0000313" key="2">
    <source>
        <dbReference type="EMBL" id="GBM57984.1"/>
    </source>
</evidence>
<dbReference type="Proteomes" id="UP000499080">
    <property type="component" value="Unassembled WGS sequence"/>
</dbReference>
<feature type="chain" id="PRO_5021473362" description="Secreted protein" evidence="1">
    <location>
        <begin position="17"/>
        <end position="107"/>
    </location>
</feature>
<evidence type="ECO:0008006" key="4">
    <source>
        <dbReference type="Google" id="ProtNLM"/>
    </source>
</evidence>
<feature type="signal peptide" evidence="1">
    <location>
        <begin position="1"/>
        <end position="16"/>
    </location>
</feature>
<keyword evidence="3" id="KW-1185">Reference proteome</keyword>
<evidence type="ECO:0000313" key="3">
    <source>
        <dbReference type="Proteomes" id="UP000499080"/>
    </source>
</evidence>
<protein>
    <recommendedName>
        <fullName evidence="4">Secreted protein</fullName>
    </recommendedName>
</protein>
<proteinExistence type="predicted"/>
<dbReference type="OrthoDB" id="10557050at2759"/>
<gene>
    <name evidence="2" type="ORF">AVEN_72933_1</name>
</gene>
<accession>A0A4Y2H0Y7</accession>
<reference evidence="2 3" key="1">
    <citation type="journal article" date="2019" name="Sci. Rep.">
        <title>Orb-weaving spider Araneus ventricosus genome elucidates the spidroin gene catalogue.</title>
        <authorList>
            <person name="Kono N."/>
            <person name="Nakamura H."/>
            <person name="Ohtoshi R."/>
            <person name="Moran D.A.P."/>
            <person name="Shinohara A."/>
            <person name="Yoshida Y."/>
            <person name="Fujiwara M."/>
            <person name="Mori M."/>
            <person name="Tomita M."/>
            <person name="Arakawa K."/>
        </authorList>
    </citation>
    <scope>NUCLEOTIDE SEQUENCE [LARGE SCALE GENOMIC DNA]</scope>
</reference>
<dbReference type="EMBL" id="BGPR01001616">
    <property type="protein sequence ID" value="GBM57984.1"/>
    <property type="molecule type" value="Genomic_DNA"/>
</dbReference>
<organism evidence="2 3">
    <name type="scientific">Araneus ventricosus</name>
    <name type="common">Orbweaver spider</name>
    <name type="synonym">Epeira ventricosa</name>
    <dbReference type="NCBI Taxonomy" id="182803"/>
    <lineage>
        <taxon>Eukaryota</taxon>
        <taxon>Metazoa</taxon>
        <taxon>Ecdysozoa</taxon>
        <taxon>Arthropoda</taxon>
        <taxon>Chelicerata</taxon>
        <taxon>Arachnida</taxon>
        <taxon>Araneae</taxon>
        <taxon>Araneomorphae</taxon>
        <taxon>Entelegynae</taxon>
        <taxon>Araneoidea</taxon>
        <taxon>Araneidae</taxon>
        <taxon>Araneus</taxon>
    </lineage>
</organism>
<comment type="caution">
    <text evidence="2">The sequence shown here is derived from an EMBL/GenBank/DDBJ whole genome shotgun (WGS) entry which is preliminary data.</text>
</comment>
<sequence>MACLCLCVCYVYVCLSSSGSKFNASPWNSRGYDLHLKTFPQELNQRLRHISSTMVSFIIIRCTKRHQRKSDDYRRFNLPPVQEEGNKRYSGGQGYLWPVSDYKYRSC</sequence>
<name>A0A4Y2H0Y7_ARAVE</name>
<dbReference type="AlphaFoldDB" id="A0A4Y2H0Y7"/>
<evidence type="ECO:0000256" key="1">
    <source>
        <dbReference type="SAM" id="SignalP"/>
    </source>
</evidence>
<keyword evidence="1" id="KW-0732">Signal</keyword>